<keyword evidence="2" id="KW-0808">Transferase</keyword>
<dbReference type="InterPro" id="IPR013216">
    <property type="entry name" value="Methyltransf_11"/>
</dbReference>
<protein>
    <submittedName>
        <fullName evidence="2">Methyltransferase family protein</fullName>
    </submittedName>
</protein>
<evidence type="ECO:0000313" key="3">
    <source>
        <dbReference type="Proteomes" id="UP000295509"/>
    </source>
</evidence>
<keyword evidence="2" id="KW-0489">Methyltransferase</keyword>
<organism evidence="2 3">
    <name type="scientific">Paraburkholderia rhizosphaerae</name>
    <dbReference type="NCBI Taxonomy" id="480658"/>
    <lineage>
        <taxon>Bacteria</taxon>
        <taxon>Pseudomonadati</taxon>
        <taxon>Pseudomonadota</taxon>
        <taxon>Betaproteobacteria</taxon>
        <taxon>Burkholderiales</taxon>
        <taxon>Burkholderiaceae</taxon>
        <taxon>Paraburkholderia</taxon>
    </lineage>
</organism>
<dbReference type="EMBL" id="SORE01000003">
    <property type="protein sequence ID" value="TDY53318.1"/>
    <property type="molecule type" value="Genomic_DNA"/>
</dbReference>
<dbReference type="Proteomes" id="UP000295509">
    <property type="component" value="Unassembled WGS sequence"/>
</dbReference>
<evidence type="ECO:0000259" key="1">
    <source>
        <dbReference type="Pfam" id="PF08241"/>
    </source>
</evidence>
<dbReference type="Gene3D" id="3.40.50.150">
    <property type="entry name" value="Vaccinia Virus protein VP39"/>
    <property type="match status" value="1"/>
</dbReference>
<dbReference type="InterPro" id="IPR029063">
    <property type="entry name" value="SAM-dependent_MTases_sf"/>
</dbReference>
<evidence type="ECO:0000313" key="2">
    <source>
        <dbReference type="EMBL" id="TDY53318.1"/>
    </source>
</evidence>
<proteinExistence type="predicted"/>
<dbReference type="AlphaFoldDB" id="A0A4R8LYH0"/>
<sequence>MEPDDFTAFELKGWEQIATAYKPRFGEVTKQSNGALLDALDVRAGTRFLDVATGPGYVAGVAASRGAQTVGVDFAQAMIDEATLAYPGVEFRRGSADALPFADRSFDAVGISFGLLHFADPDKALAEAFRVLCSGGKIGFTVWSTPDRAVGFGFVLKAVETYGRLDVPLPPGPPFARFSDWAECERTLRAVGFIDPQISEVSQTLQTRAPETAFHMMLHGGVRMGAMLKAQTAQALASIEKSVLEQCAPYRNGDDIRVPMPCVLACATKP</sequence>
<accession>A0A4R8LYH0</accession>
<dbReference type="Pfam" id="PF08241">
    <property type="entry name" value="Methyltransf_11"/>
    <property type="match status" value="1"/>
</dbReference>
<dbReference type="GO" id="GO:0008757">
    <property type="term" value="F:S-adenosylmethionine-dependent methyltransferase activity"/>
    <property type="evidence" value="ECO:0007669"/>
    <property type="project" value="InterPro"/>
</dbReference>
<reference evidence="2 3" key="1">
    <citation type="submission" date="2019-03" db="EMBL/GenBank/DDBJ databases">
        <title>Genomic Encyclopedia of Type Strains, Phase III (KMG-III): the genomes of soil and plant-associated and newly described type strains.</title>
        <authorList>
            <person name="Whitman W."/>
        </authorList>
    </citation>
    <scope>NUCLEOTIDE SEQUENCE [LARGE SCALE GENOMIC DNA]</scope>
    <source>
        <strain evidence="2 3">LMG 29544</strain>
    </source>
</reference>
<comment type="caution">
    <text evidence="2">The sequence shown here is derived from an EMBL/GenBank/DDBJ whole genome shotgun (WGS) entry which is preliminary data.</text>
</comment>
<feature type="domain" description="Methyltransferase type 11" evidence="1">
    <location>
        <begin position="49"/>
        <end position="138"/>
    </location>
</feature>
<dbReference type="PANTHER" id="PTHR43591:SF24">
    <property type="entry name" value="2-METHOXY-6-POLYPRENYL-1,4-BENZOQUINOL METHYLASE, MITOCHONDRIAL"/>
    <property type="match status" value="1"/>
</dbReference>
<dbReference type="RefSeq" id="WP_134190499.1">
    <property type="nucleotide sequence ID" value="NZ_JBHLUW010000013.1"/>
</dbReference>
<dbReference type="OrthoDB" id="448116at2"/>
<name>A0A4R8LYH0_9BURK</name>
<dbReference type="SUPFAM" id="SSF53335">
    <property type="entry name" value="S-adenosyl-L-methionine-dependent methyltransferases"/>
    <property type="match status" value="1"/>
</dbReference>
<dbReference type="GO" id="GO:0032259">
    <property type="term" value="P:methylation"/>
    <property type="evidence" value="ECO:0007669"/>
    <property type="project" value="UniProtKB-KW"/>
</dbReference>
<keyword evidence="3" id="KW-1185">Reference proteome</keyword>
<dbReference type="PANTHER" id="PTHR43591">
    <property type="entry name" value="METHYLTRANSFERASE"/>
    <property type="match status" value="1"/>
</dbReference>
<dbReference type="CDD" id="cd02440">
    <property type="entry name" value="AdoMet_MTases"/>
    <property type="match status" value="1"/>
</dbReference>
<gene>
    <name evidence="2" type="ORF">BX592_103129</name>
</gene>